<name>A0ABD0KNG5_9CAEN</name>
<sequence>MKFFHASNLTTSRVLCLFLVPQCIGIIMMKPVMKLNTLVMKLNTLVMKLNTLVMKLNTLVMKLNTLVMKLNTLVMKLNTLASTKLCVYFVLTCIMTFTDESYRSPATVVGTIPTHDHTTCGR</sequence>
<dbReference type="Proteomes" id="UP001519460">
    <property type="component" value="Unassembled WGS sequence"/>
</dbReference>
<gene>
    <name evidence="2" type="ORF">BaRGS_00020417</name>
    <name evidence="1" type="ORF">BaRGS_00038977</name>
</gene>
<reference evidence="2 3" key="2">
    <citation type="journal article" date="2023" name="Sci. Data">
        <title>Genome assembly of the Korean intertidal mud-creeper Batillaria attramentaria.</title>
        <authorList>
            <person name="Patra A.K."/>
            <person name="Ho P.T."/>
            <person name="Jun S."/>
            <person name="Lee S.J."/>
            <person name="Kim Y."/>
            <person name="Won Y.J."/>
        </authorList>
    </citation>
    <scope>NUCLEOTIDE SEQUENCE [LARGE SCALE GENOMIC DNA]</scope>
    <source>
        <strain evidence="2">Wonlab-2016</strain>
    </source>
</reference>
<dbReference type="EMBL" id="JACVVK020000656">
    <property type="protein sequence ID" value="KAK7459705.1"/>
    <property type="molecule type" value="Genomic_DNA"/>
</dbReference>
<protein>
    <submittedName>
        <fullName evidence="2">Uncharacterized protein</fullName>
    </submittedName>
</protein>
<proteinExistence type="predicted"/>
<reference evidence="2" key="1">
    <citation type="submission" date="2020-09" db="EMBL/GenBank/DDBJ databases">
        <authorList>
            <person name="Won Y."/>
        </authorList>
    </citation>
    <scope>NUCLEOTIDE SEQUENCE</scope>
    <source>
        <strain evidence="2">Wonlab-2016</strain>
        <tissue evidence="2">Foot muscle</tissue>
    </source>
</reference>
<dbReference type="AlphaFoldDB" id="A0ABD0KNG5"/>
<organism evidence="2 3">
    <name type="scientific">Batillaria attramentaria</name>
    <dbReference type="NCBI Taxonomy" id="370345"/>
    <lineage>
        <taxon>Eukaryota</taxon>
        <taxon>Metazoa</taxon>
        <taxon>Spiralia</taxon>
        <taxon>Lophotrochozoa</taxon>
        <taxon>Mollusca</taxon>
        <taxon>Gastropoda</taxon>
        <taxon>Caenogastropoda</taxon>
        <taxon>Sorbeoconcha</taxon>
        <taxon>Cerithioidea</taxon>
        <taxon>Batillariidae</taxon>
        <taxon>Batillaria</taxon>
    </lineage>
</organism>
<keyword evidence="3" id="KW-1185">Reference proteome</keyword>
<reference evidence="2" key="3">
    <citation type="submission" date="2023-01" db="EMBL/GenBank/DDBJ databases">
        <authorList>
            <person name="Patra A."/>
        </authorList>
    </citation>
    <scope>NUCLEOTIDE SEQUENCE</scope>
    <source>
        <strain evidence="2">Wonlab-2016</strain>
        <tissue evidence="2">Foot muscle</tissue>
    </source>
</reference>
<evidence type="ECO:0000313" key="3">
    <source>
        <dbReference type="Proteomes" id="UP001519460"/>
    </source>
</evidence>
<comment type="caution">
    <text evidence="2">The sequence shown here is derived from an EMBL/GenBank/DDBJ whole genome shotgun (WGS) entry which is preliminary data.</text>
</comment>
<evidence type="ECO:0000313" key="1">
    <source>
        <dbReference type="EMBL" id="KAK7459705.1"/>
    </source>
</evidence>
<accession>A0ABD0KNG5</accession>
<dbReference type="EMBL" id="JACVVK020000151">
    <property type="protein sequence ID" value="KAK7488443.1"/>
    <property type="molecule type" value="Genomic_DNA"/>
</dbReference>
<evidence type="ECO:0000313" key="2">
    <source>
        <dbReference type="EMBL" id="KAK7488443.1"/>
    </source>
</evidence>